<reference evidence="1 2" key="1">
    <citation type="submission" date="2018-09" db="EMBL/GenBank/DDBJ databases">
        <title>Genomic investigation of the strawberry pathogen Phytophthora fragariae indicates pathogenicity is determined by transcriptional variation in three key races.</title>
        <authorList>
            <person name="Adams T.M."/>
            <person name="Armitage A.D."/>
            <person name="Sobczyk M.K."/>
            <person name="Bates H.J."/>
            <person name="Dunwell J.M."/>
            <person name="Nellist C.F."/>
            <person name="Harrison R.J."/>
        </authorList>
    </citation>
    <scope>NUCLEOTIDE SEQUENCE [LARGE SCALE GENOMIC DNA]</scope>
    <source>
        <strain evidence="1 2">NOV-77</strain>
    </source>
</reference>
<gene>
    <name evidence="1" type="ORF">PF008_g32024</name>
</gene>
<organism evidence="1 2">
    <name type="scientific">Phytophthora fragariae</name>
    <dbReference type="NCBI Taxonomy" id="53985"/>
    <lineage>
        <taxon>Eukaryota</taxon>
        <taxon>Sar</taxon>
        <taxon>Stramenopiles</taxon>
        <taxon>Oomycota</taxon>
        <taxon>Peronosporomycetes</taxon>
        <taxon>Peronosporales</taxon>
        <taxon>Peronosporaceae</taxon>
        <taxon>Phytophthora</taxon>
    </lineage>
</organism>
<proteinExistence type="predicted"/>
<comment type="caution">
    <text evidence="1">The sequence shown here is derived from an EMBL/GenBank/DDBJ whole genome shotgun (WGS) entry which is preliminary data.</text>
</comment>
<sequence length="112" mass="12482">MRRWAQARSRSTPFSTWLRPAAARGCVRQRSVVASGGGAGLRPARRRLAAVCGCVWRGDVRRRSVVASGGGAGLRPARRCPAAVRGCVWRRRSDCVRRQRSRNERLREVRDG</sequence>
<dbReference type="EMBL" id="QXFY01008088">
    <property type="protein sequence ID" value="KAE9264818.1"/>
    <property type="molecule type" value="Genomic_DNA"/>
</dbReference>
<dbReference type="Proteomes" id="UP000486351">
    <property type="component" value="Unassembled WGS sequence"/>
</dbReference>
<accession>A0A6G0Q148</accession>
<protein>
    <submittedName>
        <fullName evidence="1">Uncharacterized protein</fullName>
    </submittedName>
</protein>
<name>A0A6G0Q148_9STRA</name>
<evidence type="ECO:0000313" key="1">
    <source>
        <dbReference type="EMBL" id="KAE9264818.1"/>
    </source>
</evidence>
<evidence type="ECO:0000313" key="2">
    <source>
        <dbReference type="Proteomes" id="UP000486351"/>
    </source>
</evidence>
<dbReference type="AlphaFoldDB" id="A0A6G0Q148"/>